<protein>
    <submittedName>
        <fullName evidence="5">GntR family transcriptional regulator</fullName>
    </submittedName>
</protein>
<evidence type="ECO:0000256" key="1">
    <source>
        <dbReference type="ARBA" id="ARBA00023015"/>
    </source>
</evidence>
<dbReference type="AlphaFoldDB" id="A0A147DPS4"/>
<dbReference type="GO" id="GO:0003700">
    <property type="term" value="F:DNA-binding transcription factor activity"/>
    <property type="evidence" value="ECO:0007669"/>
    <property type="project" value="InterPro"/>
</dbReference>
<dbReference type="STRING" id="465820.NS263_03700"/>
<evidence type="ECO:0000313" key="5">
    <source>
        <dbReference type="EMBL" id="KTR51246.1"/>
    </source>
</evidence>
<dbReference type="Proteomes" id="UP000072763">
    <property type="component" value="Unassembled WGS sequence"/>
</dbReference>
<dbReference type="Pfam" id="PF00392">
    <property type="entry name" value="GntR"/>
    <property type="match status" value="1"/>
</dbReference>
<dbReference type="SMART" id="SM00345">
    <property type="entry name" value="HTH_GNTR"/>
    <property type="match status" value="1"/>
</dbReference>
<evidence type="ECO:0000259" key="4">
    <source>
        <dbReference type="PROSITE" id="PS50949"/>
    </source>
</evidence>
<organism evidence="5 6">
    <name type="scientific">Curtobacterium oceanosedimentum</name>
    <dbReference type="NCBI Taxonomy" id="465820"/>
    <lineage>
        <taxon>Bacteria</taxon>
        <taxon>Bacillati</taxon>
        <taxon>Actinomycetota</taxon>
        <taxon>Actinomycetes</taxon>
        <taxon>Micrococcales</taxon>
        <taxon>Microbacteriaceae</taxon>
        <taxon>Curtobacterium</taxon>
    </lineage>
</organism>
<sequence length="252" mass="26854">MDETQGGGGVPDRATETRVDEVEDRLVTAVAVGEYLPASRLPPERELAVLLGVGRVTVRAALARLVDRGLLETRRGRGGGTFVRSQWPDSSSDAVGRTLLARWAGIRDTTDAIALLHGALATAAAERIADDERATLRTRLQDFRAAASGLEKQQADAVLHRAIIDAARNPVLAAALADLESQVSIAAPAHLWGTAEGMAEMEERALREHEGLVDAVCDGRAVDAGVLARRHVGIDLELLERAMLRAGQVPTD</sequence>
<dbReference type="InterPro" id="IPR000524">
    <property type="entry name" value="Tscrpt_reg_HTH_GntR"/>
</dbReference>
<evidence type="ECO:0000256" key="2">
    <source>
        <dbReference type="ARBA" id="ARBA00023125"/>
    </source>
</evidence>
<dbReference type="SUPFAM" id="SSF48008">
    <property type="entry name" value="GntR ligand-binding domain-like"/>
    <property type="match status" value="1"/>
</dbReference>
<dbReference type="InterPro" id="IPR036388">
    <property type="entry name" value="WH-like_DNA-bd_sf"/>
</dbReference>
<comment type="caution">
    <text evidence="5">The sequence shown here is derived from an EMBL/GenBank/DDBJ whole genome shotgun (WGS) entry which is preliminary data.</text>
</comment>
<keyword evidence="3" id="KW-0804">Transcription</keyword>
<dbReference type="PATRIC" id="fig|465820.4.peg.2498"/>
<keyword evidence="2" id="KW-0238">DNA-binding</keyword>
<feature type="domain" description="HTH gntR-type" evidence="4">
    <location>
        <begin position="16"/>
        <end position="86"/>
    </location>
</feature>
<dbReference type="PROSITE" id="PS50949">
    <property type="entry name" value="HTH_GNTR"/>
    <property type="match status" value="1"/>
</dbReference>
<dbReference type="InterPro" id="IPR008920">
    <property type="entry name" value="TF_FadR/GntR_C"/>
</dbReference>
<dbReference type="PANTHER" id="PTHR43537">
    <property type="entry name" value="TRANSCRIPTIONAL REGULATOR, GNTR FAMILY"/>
    <property type="match status" value="1"/>
</dbReference>
<dbReference type="InterPro" id="IPR011711">
    <property type="entry name" value="GntR_C"/>
</dbReference>
<accession>A0A147DPS4</accession>
<dbReference type="SMART" id="SM00895">
    <property type="entry name" value="FCD"/>
    <property type="match status" value="1"/>
</dbReference>
<dbReference type="Gene3D" id="1.10.10.10">
    <property type="entry name" value="Winged helix-like DNA-binding domain superfamily/Winged helix DNA-binding domain"/>
    <property type="match status" value="1"/>
</dbReference>
<dbReference type="GO" id="GO:0003677">
    <property type="term" value="F:DNA binding"/>
    <property type="evidence" value="ECO:0007669"/>
    <property type="project" value="UniProtKB-KW"/>
</dbReference>
<dbReference type="Gene3D" id="1.20.120.530">
    <property type="entry name" value="GntR ligand-binding domain-like"/>
    <property type="match status" value="1"/>
</dbReference>
<dbReference type="EMBL" id="LDRC01000058">
    <property type="protein sequence ID" value="KTR51246.1"/>
    <property type="molecule type" value="Genomic_DNA"/>
</dbReference>
<evidence type="ECO:0000313" key="6">
    <source>
        <dbReference type="Proteomes" id="UP000072763"/>
    </source>
</evidence>
<dbReference type="Pfam" id="PF07729">
    <property type="entry name" value="FCD"/>
    <property type="match status" value="1"/>
</dbReference>
<evidence type="ECO:0000256" key="3">
    <source>
        <dbReference type="ARBA" id="ARBA00023163"/>
    </source>
</evidence>
<dbReference type="InterPro" id="IPR036390">
    <property type="entry name" value="WH_DNA-bd_sf"/>
</dbReference>
<keyword evidence="1" id="KW-0805">Transcription regulation</keyword>
<dbReference type="PRINTS" id="PR00035">
    <property type="entry name" value="HTHGNTR"/>
</dbReference>
<name>A0A147DPS4_9MICO</name>
<dbReference type="CDD" id="cd07377">
    <property type="entry name" value="WHTH_GntR"/>
    <property type="match status" value="1"/>
</dbReference>
<dbReference type="PANTHER" id="PTHR43537:SF24">
    <property type="entry name" value="GLUCONATE OPERON TRANSCRIPTIONAL REPRESSOR"/>
    <property type="match status" value="1"/>
</dbReference>
<gene>
    <name evidence="5" type="ORF">NS359_11595</name>
</gene>
<dbReference type="SUPFAM" id="SSF46785">
    <property type="entry name" value="Winged helix' DNA-binding domain"/>
    <property type="match status" value="1"/>
</dbReference>
<reference evidence="5 6" key="1">
    <citation type="journal article" date="2016" name="Front. Microbiol.">
        <title>Genomic Resource of Rice Seed Associated Bacteria.</title>
        <authorList>
            <person name="Midha S."/>
            <person name="Bansal K."/>
            <person name="Sharma S."/>
            <person name="Kumar N."/>
            <person name="Patil P.P."/>
            <person name="Chaudhry V."/>
            <person name="Patil P.B."/>
        </authorList>
    </citation>
    <scope>NUCLEOTIDE SEQUENCE [LARGE SCALE GENOMIC DNA]</scope>
    <source>
        <strain evidence="5 6">NS359</strain>
    </source>
</reference>
<proteinExistence type="predicted"/>